<dbReference type="RefSeq" id="WP_106513699.1">
    <property type="nucleotide sequence ID" value="NZ_PXYI01000004.1"/>
</dbReference>
<dbReference type="InterPro" id="IPR023214">
    <property type="entry name" value="HAD_sf"/>
</dbReference>
<protein>
    <submittedName>
        <fullName evidence="2">HAD family hydrolase</fullName>
    </submittedName>
</protein>
<sequence length="231" mass="25584">MPINLICLDADDTLWHNETYFRRTFGDFAGLLAPFAPEPVVQQQLEAVEHRNLSLYGYGVKGFILSMMEVASEIAGDDLPAATMRDILALGRDMLVHPIEILPGVEEALPRLAERGRLILVTKGDLHHQEAKLAASGIGDLFEGVEIVSEKKAETYSGIFARYRVFPDQTVMAGNSMRSDILPALETGAYAAFIPFELVWAHEAADAPEHHPRYRALESLADLPDWLDELG</sequence>
<keyword evidence="1 2" id="KW-0378">Hydrolase</keyword>
<dbReference type="OrthoDB" id="6101375at2"/>
<dbReference type="SUPFAM" id="SSF56784">
    <property type="entry name" value="HAD-like"/>
    <property type="match status" value="1"/>
</dbReference>
<proteinExistence type="predicted"/>
<comment type="caution">
    <text evidence="2">The sequence shown here is derived from an EMBL/GenBank/DDBJ whole genome shotgun (WGS) entry which is preliminary data.</text>
</comment>
<dbReference type="Proteomes" id="UP000241167">
    <property type="component" value="Unassembled WGS sequence"/>
</dbReference>
<name>A0A2P7QPD1_9SPHN</name>
<evidence type="ECO:0000313" key="3">
    <source>
        <dbReference type="Proteomes" id="UP000241167"/>
    </source>
</evidence>
<accession>A0A2P7QPD1</accession>
<dbReference type="InterPro" id="IPR023198">
    <property type="entry name" value="PGP-like_dom2"/>
</dbReference>
<dbReference type="InterPro" id="IPR051540">
    <property type="entry name" value="S-2-haloacid_dehalogenase"/>
</dbReference>
<evidence type="ECO:0000313" key="2">
    <source>
        <dbReference type="EMBL" id="PSJ39804.1"/>
    </source>
</evidence>
<dbReference type="PANTHER" id="PTHR43316">
    <property type="entry name" value="HYDROLASE, HALOACID DELAHOGENASE-RELATED"/>
    <property type="match status" value="1"/>
</dbReference>
<dbReference type="InterPro" id="IPR036412">
    <property type="entry name" value="HAD-like_sf"/>
</dbReference>
<dbReference type="PANTHER" id="PTHR43316:SF8">
    <property type="entry name" value="HAD FAMILY HYDROLASE"/>
    <property type="match status" value="1"/>
</dbReference>
<dbReference type="EMBL" id="PXYI01000004">
    <property type="protein sequence ID" value="PSJ39804.1"/>
    <property type="molecule type" value="Genomic_DNA"/>
</dbReference>
<dbReference type="Gene3D" id="1.10.150.240">
    <property type="entry name" value="Putative phosphatase, domain 2"/>
    <property type="match status" value="1"/>
</dbReference>
<dbReference type="SFLD" id="SFLDG01129">
    <property type="entry name" value="C1.5:_HAD__Beta-PGM__Phosphata"/>
    <property type="match status" value="1"/>
</dbReference>
<reference evidence="2 3" key="1">
    <citation type="submission" date="2018-03" db="EMBL/GenBank/DDBJ databases">
        <title>The draft genome of Sphingosinicella sp. GL-C-18.</title>
        <authorList>
            <person name="Liu L."/>
            <person name="Li L."/>
            <person name="Liang L."/>
            <person name="Zhang X."/>
            <person name="Wang T."/>
        </authorList>
    </citation>
    <scope>NUCLEOTIDE SEQUENCE [LARGE SCALE GENOMIC DNA]</scope>
    <source>
        <strain evidence="2 3">GL-C-18</strain>
    </source>
</reference>
<organism evidence="2 3">
    <name type="scientific">Allosphingosinicella deserti</name>
    <dbReference type="NCBI Taxonomy" id="2116704"/>
    <lineage>
        <taxon>Bacteria</taxon>
        <taxon>Pseudomonadati</taxon>
        <taxon>Pseudomonadota</taxon>
        <taxon>Alphaproteobacteria</taxon>
        <taxon>Sphingomonadales</taxon>
        <taxon>Sphingomonadaceae</taxon>
        <taxon>Allosphingosinicella</taxon>
    </lineage>
</organism>
<dbReference type="AlphaFoldDB" id="A0A2P7QPD1"/>
<dbReference type="Pfam" id="PF00702">
    <property type="entry name" value="Hydrolase"/>
    <property type="match status" value="1"/>
</dbReference>
<dbReference type="GO" id="GO:0016787">
    <property type="term" value="F:hydrolase activity"/>
    <property type="evidence" value="ECO:0007669"/>
    <property type="project" value="UniProtKB-KW"/>
</dbReference>
<evidence type="ECO:0000256" key="1">
    <source>
        <dbReference type="ARBA" id="ARBA00022801"/>
    </source>
</evidence>
<gene>
    <name evidence="2" type="ORF">C7I55_14620</name>
</gene>
<keyword evidence="3" id="KW-1185">Reference proteome</keyword>
<dbReference type="Gene3D" id="3.40.50.1000">
    <property type="entry name" value="HAD superfamily/HAD-like"/>
    <property type="match status" value="1"/>
</dbReference>
<dbReference type="SFLD" id="SFLDS00003">
    <property type="entry name" value="Haloacid_Dehalogenase"/>
    <property type="match status" value="1"/>
</dbReference>